<evidence type="ECO:0000256" key="3">
    <source>
        <dbReference type="ARBA" id="ARBA00048741"/>
    </source>
</evidence>
<keyword evidence="6" id="KW-1185">Reference proteome</keyword>
<dbReference type="InterPro" id="IPR051786">
    <property type="entry name" value="ASN_synthetase/amidase"/>
</dbReference>
<evidence type="ECO:0000313" key="6">
    <source>
        <dbReference type="Proteomes" id="UP000192934"/>
    </source>
</evidence>
<dbReference type="Pfam" id="PF00733">
    <property type="entry name" value="Asn_synthase"/>
    <property type="match status" value="1"/>
</dbReference>
<dbReference type="RefSeq" id="WP_085217014.1">
    <property type="nucleotide sequence ID" value="NZ_LT840185.1"/>
</dbReference>
<dbReference type="PANTHER" id="PTHR43284:SF1">
    <property type="entry name" value="ASPARAGINE SYNTHETASE"/>
    <property type="match status" value="1"/>
</dbReference>
<feature type="domain" description="Asparagine synthetase" evidence="4">
    <location>
        <begin position="211"/>
        <end position="564"/>
    </location>
</feature>
<dbReference type="PANTHER" id="PTHR43284">
    <property type="entry name" value="ASPARAGINE SYNTHETASE (GLUTAMINE-HYDROLYZING)"/>
    <property type="match status" value="1"/>
</dbReference>
<name>A0A1X7FYH8_9SPHN</name>
<comment type="pathway">
    <text evidence="1">Amino-acid biosynthesis; L-asparagine biosynthesis; L-asparagine from L-aspartate (L-Gln route): step 1/1.</text>
</comment>
<dbReference type="GO" id="GO:0004066">
    <property type="term" value="F:asparagine synthase (glutamine-hydrolyzing) activity"/>
    <property type="evidence" value="ECO:0007669"/>
    <property type="project" value="UniProtKB-EC"/>
</dbReference>
<dbReference type="Gene3D" id="3.40.50.620">
    <property type="entry name" value="HUPs"/>
    <property type="match status" value="1"/>
</dbReference>
<dbReference type="InterPro" id="IPR014729">
    <property type="entry name" value="Rossmann-like_a/b/a_fold"/>
</dbReference>
<evidence type="ECO:0000313" key="5">
    <source>
        <dbReference type="EMBL" id="SMF60991.1"/>
    </source>
</evidence>
<dbReference type="GO" id="GO:0006529">
    <property type="term" value="P:asparagine biosynthetic process"/>
    <property type="evidence" value="ECO:0007669"/>
    <property type="project" value="InterPro"/>
</dbReference>
<accession>A0A1X7FYH8</accession>
<organism evidence="5 6">
    <name type="scientific">Allosphingosinicella indica</name>
    <dbReference type="NCBI Taxonomy" id="941907"/>
    <lineage>
        <taxon>Bacteria</taxon>
        <taxon>Pseudomonadati</taxon>
        <taxon>Pseudomonadota</taxon>
        <taxon>Alphaproteobacteria</taxon>
        <taxon>Sphingomonadales</taxon>
        <taxon>Sphingomonadaceae</taxon>
        <taxon>Allosphingosinicella</taxon>
    </lineage>
</organism>
<reference evidence="6" key="1">
    <citation type="submission" date="2017-04" db="EMBL/GenBank/DDBJ databases">
        <authorList>
            <person name="Varghese N."/>
            <person name="Submissions S."/>
        </authorList>
    </citation>
    <scope>NUCLEOTIDE SEQUENCE [LARGE SCALE GENOMIC DNA]</scope>
    <source>
        <strain evidence="6">Dd16</strain>
    </source>
</reference>
<evidence type="ECO:0000256" key="2">
    <source>
        <dbReference type="ARBA" id="ARBA00012737"/>
    </source>
</evidence>
<proteinExistence type="predicted"/>
<dbReference type="SUPFAM" id="SSF52402">
    <property type="entry name" value="Adenine nucleotide alpha hydrolases-like"/>
    <property type="match status" value="1"/>
</dbReference>
<dbReference type="OrthoDB" id="7053173at2"/>
<gene>
    <name evidence="5" type="ORF">SAMN06295910_0091</name>
</gene>
<protein>
    <recommendedName>
        <fullName evidence="2">asparagine synthase (glutamine-hydrolyzing)</fullName>
        <ecNumber evidence="2">6.3.5.4</ecNumber>
    </recommendedName>
</protein>
<dbReference type="EMBL" id="LT840185">
    <property type="protein sequence ID" value="SMF60991.1"/>
    <property type="molecule type" value="Genomic_DNA"/>
</dbReference>
<dbReference type="SUPFAM" id="SSF56235">
    <property type="entry name" value="N-terminal nucleophile aminohydrolases (Ntn hydrolases)"/>
    <property type="match status" value="1"/>
</dbReference>
<dbReference type="Proteomes" id="UP000192934">
    <property type="component" value="Chromosome I"/>
</dbReference>
<dbReference type="InterPro" id="IPR029055">
    <property type="entry name" value="Ntn_hydrolases_N"/>
</dbReference>
<comment type="catalytic activity">
    <reaction evidence="3">
        <text>L-aspartate + L-glutamine + ATP + H2O = L-asparagine + L-glutamate + AMP + diphosphate + H(+)</text>
        <dbReference type="Rhea" id="RHEA:12228"/>
        <dbReference type="ChEBI" id="CHEBI:15377"/>
        <dbReference type="ChEBI" id="CHEBI:15378"/>
        <dbReference type="ChEBI" id="CHEBI:29985"/>
        <dbReference type="ChEBI" id="CHEBI:29991"/>
        <dbReference type="ChEBI" id="CHEBI:30616"/>
        <dbReference type="ChEBI" id="CHEBI:33019"/>
        <dbReference type="ChEBI" id="CHEBI:58048"/>
        <dbReference type="ChEBI" id="CHEBI:58359"/>
        <dbReference type="ChEBI" id="CHEBI:456215"/>
        <dbReference type="EC" id="6.3.5.4"/>
    </reaction>
</comment>
<evidence type="ECO:0000259" key="4">
    <source>
        <dbReference type="Pfam" id="PF00733"/>
    </source>
</evidence>
<sequence>MTGWRYAAMLGPQDAVAERAADRRLRDCGLVPAARLPGISLFVSRDCPWLSSRDGVLVVGRLLRRTDGRPCDPGDAEWGAAANAAERLTRRFWGSYVAFMPDGGGHAVLRDPSGGVPVYGFGLGDVTVWCSDIAVARALEVALHPDPDFIGSWLLHPYLRGARTGCAGVSELVPGTMVRGAAPPVMIWNPWTFAAPEARIDDREQAIERLGRALRMAIAAPFRDERDLWVQLSGGLDSSIVAAALGAAGAAPHALNYRTSTRDGDEREYARAVAQRFGLALDELLAPDPAPGLPDIGPAGFRPPPNHAILALQAAIRDHAVARGARWLIDGAGGDNIFCHSTTVAPLADAWRAGGLAAAARCAGDLSRITGSPIGRVMTMALRRGLRRRRAWKQDRTFLSRAFAGDRPEAHPWLDAPGNAWAGKREHVAALVSIRHFLERGLEEVGPHLVHPLLAQPLMETCVAIPAEMWVAGGRDRSVARDAFADLLPPAVRDRRGKGRLESLFLKTYVRDRPALRTILLDGELAQRGLIDRAALETYLAREGEPGDVLYVRILHIAALELWLAALAAPA</sequence>
<dbReference type="STRING" id="941907.SAMN06295910_0091"/>
<dbReference type="EC" id="6.3.5.4" evidence="2"/>
<dbReference type="AlphaFoldDB" id="A0A1X7FYH8"/>
<evidence type="ECO:0000256" key="1">
    <source>
        <dbReference type="ARBA" id="ARBA00005187"/>
    </source>
</evidence>
<dbReference type="InterPro" id="IPR001962">
    <property type="entry name" value="Asn_synthase"/>
</dbReference>